<organism evidence="2 3">
    <name type="scientific">Agrobacterium deltaense NCPPB 1641</name>
    <dbReference type="NCBI Taxonomy" id="1183425"/>
    <lineage>
        <taxon>Bacteria</taxon>
        <taxon>Pseudomonadati</taxon>
        <taxon>Pseudomonadota</taxon>
        <taxon>Alphaproteobacteria</taxon>
        <taxon>Hyphomicrobiales</taxon>
        <taxon>Rhizobiaceae</taxon>
        <taxon>Rhizobium/Agrobacterium group</taxon>
        <taxon>Agrobacterium</taxon>
    </lineage>
</organism>
<protein>
    <submittedName>
        <fullName evidence="2">Uncharacterized protein</fullName>
    </submittedName>
</protein>
<evidence type="ECO:0000256" key="1">
    <source>
        <dbReference type="SAM" id="MobiDB-lite"/>
    </source>
</evidence>
<name>A0A1S7U7T4_9HYPH</name>
<feature type="region of interest" description="Disordered" evidence="1">
    <location>
        <begin position="1"/>
        <end position="20"/>
    </location>
</feature>
<sequence>MWHPTARQRVNSSQGGVEDERRWPTYGWRELAMKLGLGQGRIREEQLMELLEERLRTTGSLLRPV</sequence>
<proteinExistence type="predicted"/>
<dbReference type="Proteomes" id="UP000192140">
    <property type="component" value="Unassembled WGS sequence"/>
</dbReference>
<gene>
    <name evidence="2" type="ORF">AGR7A_pAt20015</name>
</gene>
<dbReference type="EMBL" id="FCNP01000049">
    <property type="protein sequence ID" value="CVI62907.1"/>
    <property type="molecule type" value="Genomic_DNA"/>
</dbReference>
<accession>A0A1S7U7T4</accession>
<dbReference type="AlphaFoldDB" id="A0A1S7U7T4"/>
<evidence type="ECO:0000313" key="2">
    <source>
        <dbReference type="EMBL" id="CVI62907.1"/>
    </source>
</evidence>
<reference evidence="2" key="1">
    <citation type="submission" date="2016-01" db="EMBL/GenBank/DDBJ databases">
        <authorList>
            <person name="Regsiter A."/>
            <person name="william w."/>
        </authorList>
    </citation>
    <scope>NUCLEOTIDE SEQUENCE</scope>
    <source>
        <strain evidence="2">NCPPB 1641</strain>
    </source>
</reference>
<evidence type="ECO:0000313" key="3">
    <source>
        <dbReference type="Proteomes" id="UP000192140"/>
    </source>
</evidence>
<keyword evidence="3" id="KW-1185">Reference proteome</keyword>
<comment type="caution">
    <text evidence="2">The sequence shown here is derived from an EMBL/GenBank/DDBJ whole genome shotgun (WGS) entry which is preliminary data.</text>
</comment>